<feature type="signal peptide" evidence="1">
    <location>
        <begin position="1"/>
        <end position="30"/>
    </location>
</feature>
<dbReference type="InterPro" id="IPR014044">
    <property type="entry name" value="CAP_dom"/>
</dbReference>
<protein>
    <submittedName>
        <fullName evidence="3">Uncharacterized conserved protein YkwD, contains CAP (CSP/antigen 5/PR1) domain</fullName>
    </submittedName>
</protein>
<keyword evidence="4" id="KW-1185">Reference proteome</keyword>
<dbReference type="Proteomes" id="UP000198546">
    <property type="component" value="Chromosome i"/>
</dbReference>
<feature type="domain" description="SCP" evidence="2">
    <location>
        <begin position="45"/>
        <end position="149"/>
    </location>
</feature>
<organism evidence="3 4">
    <name type="scientific">Auraticoccus monumenti</name>
    <dbReference type="NCBI Taxonomy" id="675864"/>
    <lineage>
        <taxon>Bacteria</taxon>
        <taxon>Bacillati</taxon>
        <taxon>Actinomycetota</taxon>
        <taxon>Actinomycetes</taxon>
        <taxon>Propionibacteriales</taxon>
        <taxon>Propionibacteriaceae</taxon>
        <taxon>Auraticoccus</taxon>
    </lineage>
</organism>
<reference evidence="3 4" key="1">
    <citation type="submission" date="2016-10" db="EMBL/GenBank/DDBJ databases">
        <authorList>
            <person name="de Groot N.N."/>
        </authorList>
    </citation>
    <scope>NUCLEOTIDE SEQUENCE [LARGE SCALE GENOMIC DNA]</scope>
    <source>
        <strain evidence="3 4">MON 2.2</strain>
    </source>
</reference>
<evidence type="ECO:0000256" key="1">
    <source>
        <dbReference type="SAM" id="SignalP"/>
    </source>
</evidence>
<evidence type="ECO:0000259" key="2">
    <source>
        <dbReference type="Pfam" id="PF00188"/>
    </source>
</evidence>
<dbReference type="PANTHER" id="PTHR31157:SF1">
    <property type="entry name" value="SCP DOMAIN-CONTAINING PROTEIN"/>
    <property type="match status" value="1"/>
</dbReference>
<name>A0A1G7DY78_9ACTN</name>
<dbReference type="OrthoDB" id="68195at2"/>
<dbReference type="CDD" id="cd05379">
    <property type="entry name" value="CAP_bacterial"/>
    <property type="match status" value="1"/>
</dbReference>
<accession>A0A1G7DY78</accession>
<dbReference type="STRING" id="675864.SAMN04489747_3756"/>
<sequence>MLKNRLTRAAAVVAATTTLGLVAPVTSAQAAVTPSAYALEARTQTNAERTERSVATLSYSSCLRTYSTRQARAMAAAKRMHHQDLRPILSACGLSRVGENVAVGYPSGKATVVGWMASSGHRANILDPTFTQGVVSAAQDSSGRWYVAQVFGTPR</sequence>
<evidence type="ECO:0000313" key="3">
    <source>
        <dbReference type="EMBL" id="SDE56341.1"/>
    </source>
</evidence>
<proteinExistence type="predicted"/>
<feature type="chain" id="PRO_5009240813" evidence="1">
    <location>
        <begin position="31"/>
        <end position="155"/>
    </location>
</feature>
<evidence type="ECO:0000313" key="4">
    <source>
        <dbReference type="Proteomes" id="UP000198546"/>
    </source>
</evidence>
<dbReference type="InterPro" id="IPR035940">
    <property type="entry name" value="CAP_sf"/>
</dbReference>
<keyword evidence="1" id="KW-0732">Signal</keyword>
<dbReference type="Gene3D" id="3.40.33.10">
    <property type="entry name" value="CAP"/>
    <property type="match status" value="1"/>
</dbReference>
<dbReference type="Pfam" id="PF00188">
    <property type="entry name" value="CAP"/>
    <property type="match status" value="1"/>
</dbReference>
<dbReference type="AlphaFoldDB" id="A0A1G7DY78"/>
<gene>
    <name evidence="3" type="ORF">SAMN04489747_3756</name>
</gene>
<dbReference type="PANTHER" id="PTHR31157">
    <property type="entry name" value="SCP DOMAIN-CONTAINING PROTEIN"/>
    <property type="match status" value="1"/>
</dbReference>
<dbReference type="RefSeq" id="WP_090595609.1">
    <property type="nucleotide sequence ID" value="NZ_LT629688.1"/>
</dbReference>
<dbReference type="SUPFAM" id="SSF55797">
    <property type="entry name" value="PR-1-like"/>
    <property type="match status" value="1"/>
</dbReference>
<dbReference type="EMBL" id="LT629688">
    <property type="protein sequence ID" value="SDE56341.1"/>
    <property type="molecule type" value="Genomic_DNA"/>
</dbReference>